<evidence type="ECO:0000313" key="10">
    <source>
        <dbReference type="Proteomes" id="UP000182114"/>
    </source>
</evidence>
<keyword evidence="4 6" id="KW-1133">Transmembrane helix</keyword>
<evidence type="ECO:0000256" key="5">
    <source>
        <dbReference type="ARBA" id="ARBA00023136"/>
    </source>
</evidence>
<dbReference type="PANTHER" id="PTHR30619">
    <property type="entry name" value="DNA INTERNALIZATION/COMPETENCE PROTEIN COMEC/REC2"/>
    <property type="match status" value="1"/>
</dbReference>
<dbReference type="eggNOG" id="COG0658">
    <property type="taxonomic scope" value="Bacteria"/>
</dbReference>
<feature type="transmembrane region" description="Helical" evidence="6">
    <location>
        <begin position="478"/>
        <end position="497"/>
    </location>
</feature>
<accession>A0A1G7GW69</accession>
<evidence type="ECO:0000259" key="7">
    <source>
        <dbReference type="Pfam" id="PF03772"/>
    </source>
</evidence>
<keyword evidence="2" id="KW-1003">Cell membrane</keyword>
<sequence length="672" mass="75990">MQLLKFVPIKLTLFLVAGILFGRFIETSISIPLIATISTLIVVAILLYTTRKIKSVLFGSAVLLLTSCIGFLAITLANPINTPNHYAKISNTGSKELRIKITEVLKPNSFSRRYFATILEADKRRTTGKIILSIKKDSSSQGLKVDDELITFNTLSSVKVPLNPHQFNYKKYLKGLGVFDQLYTTSAECILLKDSKSTLYGHAAHWRATIITKLKEQNFTPENLSVIQALLLGQRNDISEETYDNYKDAGAIHILALSGLHIGILLLILQFLLQPLERLPHGKKIKLVVILLFLWSFALLAGLSASIVRAVTMFSFLAYAMFLNRPTNSFNILALSLFFILLIQPNYLFQVGFQMSYAAVFAILWIYPMLQRFWFPKNKIVKYFWQLLSVSIAAQLGVLPISLFYFHQFPGLFFVANLLIIPFLGIILGIGIVIIILSLTNTLPAFVADAYNTILSYMNFIVRWIAHQDTFVFKGISFDFLQLLVLYSLTFLIVIAFSSKRHKVIVAFLIGLIALQSYTFFLKYKASTTHESMVLHQSRATGILEKTGTSLHLLSTNATAFEYTLKNYQIEERIETFAIDTLRNSYLLEGKRIAIIDSLAIYPSHKHSTILLTQSPNLNLERLIDSIQPLELIADGSNYRSDVARWKATCIKRKLPFHDTGEKGAYYLKQKD</sequence>
<dbReference type="EMBL" id="FNBD01000005">
    <property type="protein sequence ID" value="SDE92438.1"/>
    <property type="molecule type" value="Genomic_DNA"/>
</dbReference>
<dbReference type="Pfam" id="PF03772">
    <property type="entry name" value="Competence"/>
    <property type="match status" value="1"/>
</dbReference>
<keyword evidence="3 6" id="KW-0812">Transmembrane</keyword>
<comment type="subcellular location">
    <subcellularLocation>
        <location evidence="1">Cell membrane</location>
        <topology evidence="1">Multi-pass membrane protein</topology>
    </subcellularLocation>
</comment>
<dbReference type="GO" id="GO:0005886">
    <property type="term" value="C:plasma membrane"/>
    <property type="evidence" value="ECO:0007669"/>
    <property type="project" value="UniProtKB-SubCell"/>
</dbReference>
<feature type="transmembrane region" description="Helical" evidence="6">
    <location>
        <begin position="56"/>
        <end position="77"/>
    </location>
</feature>
<dbReference type="InterPro" id="IPR052159">
    <property type="entry name" value="Competence_DNA_uptake"/>
</dbReference>
<feature type="domain" description="ComEC/Rec2-related protein" evidence="7">
    <location>
        <begin position="230"/>
        <end position="497"/>
    </location>
</feature>
<feature type="domain" description="DUF4131" evidence="8">
    <location>
        <begin position="31"/>
        <end position="188"/>
    </location>
</feature>
<name>A0A1G7GW69_9FLAO</name>
<gene>
    <name evidence="9" type="ORF">SAMN04487992_105101</name>
</gene>
<keyword evidence="10" id="KW-1185">Reference proteome</keyword>
<feature type="transmembrane region" description="Helical" evidence="6">
    <location>
        <begin position="387"/>
        <end position="406"/>
    </location>
</feature>
<evidence type="ECO:0000256" key="6">
    <source>
        <dbReference type="SAM" id="Phobius"/>
    </source>
</evidence>
<evidence type="ECO:0000256" key="3">
    <source>
        <dbReference type="ARBA" id="ARBA00022692"/>
    </source>
</evidence>
<evidence type="ECO:0000259" key="8">
    <source>
        <dbReference type="Pfam" id="PF13567"/>
    </source>
</evidence>
<feature type="transmembrane region" description="Helical" evidence="6">
    <location>
        <begin position="446"/>
        <end position="466"/>
    </location>
</feature>
<feature type="transmembrane region" description="Helical" evidence="6">
    <location>
        <begin position="31"/>
        <end position="49"/>
    </location>
</feature>
<feature type="transmembrane region" description="Helical" evidence="6">
    <location>
        <begin position="285"/>
        <end position="301"/>
    </location>
</feature>
<feature type="transmembrane region" description="Helical" evidence="6">
    <location>
        <begin position="412"/>
        <end position="439"/>
    </location>
</feature>
<evidence type="ECO:0000256" key="1">
    <source>
        <dbReference type="ARBA" id="ARBA00004651"/>
    </source>
</evidence>
<protein>
    <submittedName>
        <fullName evidence="9">Competence protein ComEC</fullName>
    </submittedName>
</protein>
<organism evidence="9 10">
    <name type="scientific">Cellulophaga baltica</name>
    <dbReference type="NCBI Taxonomy" id="76594"/>
    <lineage>
        <taxon>Bacteria</taxon>
        <taxon>Pseudomonadati</taxon>
        <taxon>Bacteroidota</taxon>
        <taxon>Flavobacteriia</taxon>
        <taxon>Flavobacteriales</taxon>
        <taxon>Flavobacteriaceae</taxon>
        <taxon>Cellulophaga</taxon>
    </lineage>
</organism>
<dbReference type="InterPro" id="IPR004477">
    <property type="entry name" value="ComEC_N"/>
</dbReference>
<evidence type="ECO:0000256" key="2">
    <source>
        <dbReference type="ARBA" id="ARBA00022475"/>
    </source>
</evidence>
<dbReference type="Pfam" id="PF13567">
    <property type="entry name" value="DUF4131"/>
    <property type="match status" value="1"/>
</dbReference>
<reference evidence="10" key="1">
    <citation type="submission" date="2016-10" db="EMBL/GenBank/DDBJ databases">
        <authorList>
            <person name="Varghese N."/>
            <person name="Submissions S."/>
        </authorList>
    </citation>
    <scope>NUCLEOTIDE SEQUENCE [LARGE SCALE GENOMIC DNA]</scope>
    <source>
        <strain evidence="10">DSM 24729</strain>
    </source>
</reference>
<dbReference type="AlphaFoldDB" id="A0A1G7GW69"/>
<feature type="transmembrane region" description="Helical" evidence="6">
    <location>
        <begin position="7"/>
        <end position="25"/>
    </location>
</feature>
<dbReference type="InterPro" id="IPR025405">
    <property type="entry name" value="DUF4131"/>
</dbReference>
<feature type="transmembrane region" description="Helical" evidence="6">
    <location>
        <begin position="251"/>
        <end position="273"/>
    </location>
</feature>
<dbReference type="Proteomes" id="UP000182114">
    <property type="component" value="Unassembled WGS sequence"/>
</dbReference>
<dbReference type="RefSeq" id="WP_074538271.1">
    <property type="nucleotide sequence ID" value="NZ_FNBD01000005.1"/>
</dbReference>
<keyword evidence="5 6" id="KW-0472">Membrane</keyword>
<evidence type="ECO:0000256" key="4">
    <source>
        <dbReference type="ARBA" id="ARBA00022989"/>
    </source>
</evidence>
<evidence type="ECO:0000313" key="9">
    <source>
        <dbReference type="EMBL" id="SDE92438.1"/>
    </source>
</evidence>
<dbReference type="PANTHER" id="PTHR30619:SF1">
    <property type="entry name" value="RECOMBINATION PROTEIN 2"/>
    <property type="match status" value="1"/>
</dbReference>
<dbReference type="NCBIfam" id="TIGR00360">
    <property type="entry name" value="ComEC_N-term"/>
    <property type="match status" value="1"/>
</dbReference>
<feature type="transmembrane region" description="Helical" evidence="6">
    <location>
        <begin position="355"/>
        <end position="375"/>
    </location>
</feature>
<feature type="transmembrane region" description="Helical" evidence="6">
    <location>
        <begin position="504"/>
        <end position="522"/>
    </location>
</feature>
<proteinExistence type="predicted"/>